<dbReference type="HAMAP" id="MF_00184">
    <property type="entry name" value="Thr_tRNA_synth"/>
    <property type="match status" value="1"/>
</dbReference>
<dbReference type="InterPro" id="IPR018163">
    <property type="entry name" value="Thr/Ala-tRNA-synth_IIc_edit"/>
</dbReference>
<keyword evidence="6 13" id="KW-0547">Nucleotide-binding</keyword>
<dbReference type="PANTHER" id="PTHR11451">
    <property type="entry name" value="THREONINE-TRNA LIGASE"/>
    <property type="match status" value="1"/>
</dbReference>
<organism evidence="15 16">
    <name type="scientific">Candidatus Magasanikbacteria bacterium CG11_big_fil_rev_8_21_14_0_20_39_34</name>
    <dbReference type="NCBI Taxonomy" id="1974653"/>
    <lineage>
        <taxon>Bacteria</taxon>
        <taxon>Candidatus Magasanikiibacteriota</taxon>
    </lineage>
</organism>
<gene>
    <name evidence="13" type="primary">thrS</name>
    <name evidence="15" type="ORF">COV59_01190</name>
</gene>
<comment type="cofactor">
    <cofactor evidence="13">
        <name>Zn(2+)</name>
        <dbReference type="ChEBI" id="CHEBI:29105"/>
    </cofactor>
    <text evidence="13">Binds 1 zinc ion per subunit.</text>
</comment>
<dbReference type="Gene3D" id="3.30.930.10">
    <property type="entry name" value="Bira Bifunctional Protein, Domain 2"/>
    <property type="match status" value="1"/>
</dbReference>
<dbReference type="GO" id="GO:0046872">
    <property type="term" value="F:metal ion binding"/>
    <property type="evidence" value="ECO:0007669"/>
    <property type="project" value="UniProtKB-KW"/>
</dbReference>
<dbReference type="InterPro" id="IPR036621">
    <property type="entry name" value="Anticodon-bd_dom_sf"/>
</dbReference>
<dbReference type="GO" id="GO:0004829">
    <property type="term" value="F:threonine-tRNA ligase activity"/>
    <property type="evidence" value="ECO:0007669"/>
    <property type="project" value="UniProtKB-UniRule"/>
</dbReference>
<dbReference type="Gene3D" id="3.30.54.20">
    <property type="match status" value="1"/>
</dbReference>
<dbReference type="FunFam" id="3.40.50.800:FF:000001">
    <property type="entry name" value="Threonine--tRNA ligase"/>
    <property type="match status" value="1"/>
</dbReference>
<evidence type="ECO:0000256" key="4">
    <source>
        <dbReference type="ARBA" id="ARBA00022598"/>
    </source>
</evidence>
<dbReference type="SUPFAM" id="SSF55681">
    <property type="entry name" value="Class II aaRS and biotin synthetases"/>
    <property type="match status" value="1"/>
</dbReference>
<evidence type="ECO:0000256" key="10">
    <source>
        <dbReference type="ARBA" id="ARBA00022917"/>
    </source>
</evidence>
<evidence type="ECO:0000256" key="5">
    <source>
        <dbReference type="ARBA" id="ARBA00022723"/>
    </source>
</evidence>
<evidence type="ECO:0000256" key="3">
    <source>
        <dbReference type="ARBA" id="ARBA00022555"/>
    </source>
</evidence>
<keyword evidence="8 13" id="KW-0067">ATP-binding</keyword>
<dbReference type="CDD" id="cd00860">
    <property type="entry name" value="ThrRS_anticodon"/>
    <property type="match status" value="1"/>
</dbReference>
<dbReference type="SUPFAM" id="SSF55186">
    <property type="entry name" value="ThrRS/AlaRS common domain"/>
    <property type="match status" value="1"/>
</dbReference>
<dbReference type="SMART" id="SM00863">
    <property type="entry name" value="tRNA_SAD"/>
    <property type="match status" value="1"/>
</dbReference>
<dbReference type="Gene3D" id="3.30.980.10">
    <property type="entry name" value="Threonyl-trna Synthetase, Chain A, domain 2"/>
    <property type="match status" value="1"/>
</dbReference>
<dbReference type="InterPro" id="IPR047246">
    <property type="entry name" value="ThrRS_anticodon"/>
</dbReference>
<dbReference type="Pfam" id="PF07973">
    <property type="entry name" value="tRNA_SAD"/>
    <property type="match status" value="1"/>
</dbReference>
<dbReference type="FunFam" id="3.30.980.10:FF:000005">
    <property type="entry name" value="Threonyl-tRNA synthetase, mitochondrial"/>
    <property type="match status" value="1"/>
</dbReference>
<dbReference type="Pfam" id="PF03129">
    <property type="entry name" value="HGTP_anticodon"/>
    <property type="match status" value="1"/>
</dbReference>
<evidence type="ECO:0000256" key="11">
    <source>
        <dbReference type="ARBA" id="ARBA00023146"/>
    </source>
</evidence>
<keyword evidence="5 13" id="KW-0479">Metal-binding</keyword>
<dbReference type="NCBIfam" id="TIGR00418">
    <property type="entry name" value="thrS"/>
    <property type="match status" value="1"/>
</dbReference>
<dbReference type="GO" id="GO:0005737">
    <property type="term" value="C:cytoplasm"/>
    <property type="evidence" value="ECO:0007669"/>
    <property type="project" value="UniProtKB-SubCell"/>
</dbReference>
<name>A0A2H0N6C3_9BACT</name>
<dbReference type="EMBL" id="PCWN01000003">
    <property type="protein sequence ID" value="PIR04444.1"/>
    <property type="molecule type" value="Genomic_DNA"/>
</dbReference>
<dbReference type="InterPro" id="IPR006195">
    <property type="entry name" value="aa-tRNA-synth_II"/>
</dbReference>
<sequence>MSEHNIDNLRHSCAHLLAAAVLELYPQAKRTIGPPIEDGFYYDFDFLDEKISEEDLKKIEKKMQEILKSWKSFERHEISKEEALKMFENNEYKKELIEEFSGEGQMLTAYQSGDFTDLCRGGHCEEPHKQLQNFKLLKLAGAYWRGDEKNRMLTRIYGTCFETKDQLKEYLNMLEEAKKRDHRVLGKQLGLFTFSDLVGPGLPLWFPKGTIIRDQIDSFVWSLRKEKGYEKVTIPHITKKELYETSGHWDKYSADLFKVSAKEGEEDAEYALKPMNCPHHTQIFGGMIRSYRDMPQRFAETTMVYRAEQSGELSGLTRVLSITQDDAHVFCRESQLRQEIEAIWDIIDKFYGTFAFQLSVHLSFRDPKTPEKYLGDTNVWDRSEAVIEDIAKERGAKYELDLGEAAFYGPKLDFIARDSIGRKHQVATIQLDRNQPARFGLHCINEHGEEEQVVMIHAAIAGSLERFSAVLIEHLAGNFPLWLAPVQIEILPVSTEKHLEGAKKLADELSSHGLRVHVDQADETVGKKIRNSSKMKIPYVLVVGDKELSGNELTVRIRGQENQEDMSKDAFINRVLEEVKEKKA</sequence>
<evidence type="ECO:0000313" key="15">
    <source>
        <dbReference type="EMBL" id="PIR04444.1"/>
    </source>
</evidence>
<comment type="catalytic activity">
    <reaction evidence="12 13">
        <text>tRNA(Thr) + L-threonine + ATP = L-threonyl-tRNA(Thr) + AMP + diphosphate + H(+)</text>
        <dbReference type="Rhea" id="RHEA:24624"/>
        <dbReference type="Rhea" id="RHEA-COMP:9670"/>
        <dbReference type="Rhea" id="RHEA-COMP:9704"/>
        <dbReference type="ChEBI" id="CHEBI:15378"/>
        <dbReference type="ChEBI" id="CHEBI:30616"/>
        <dbReference type="ChEBI" id="CHEBI:33019"/>
        <dbReference type="ChEBI" id="CHEBI:57926"/>
        <dbReference type="ChEBI" id="CHEBI:78442"/>
        <dbReference type="ChEBI" id="CHEBI:78534"/>
        <dbReference type="ChEBI" id="CHEBI:456215"/>
        <dbReference type="EC" id="6.1.1.3"/>
    </reaction>
</comment>
<feature type="binding site" evidence="13">
    <location>
        <position position="277"/>
    </location>
    <ligand>
        <name>Zn(2+)</name>
        <dbReference type="ChEBI" id="CHEBI:29105"/>
        <note>catalytic</note>
    </ligand>
</feature>
<dbReference type="InterPro" id="IPR002320">
    <property type="entry name" value="Thr-tRNA-ligase_IIa"/>
</dbReference>
<keyword evidence="3 13" id="KW-0820">tRNA-binding</keyword>
<dbReference type="InterPro" id="IPR012947">
    <property type="entry name" value="tRNA_SAD"/>
</dbReference>
<dbReference type="PRINTS" id="PR01047">
    <property type="entry name" value="TRNASYNTHTHR"/>
</dbReference>
<dbReference type="InterPro" id="IPR002314">
    <property type="entry name" value="aa-tRNA-synt_IIb"/>
</dbReference>
<feature type="domain" description="Aminoacyl-transfer RNA synthetases class-II family profile" evidence="14">
    <location>
        <begin position="205"/>
        <end position="480"/>
    </location>
</feature>
<dbReference type="GO" id="GO:0006435">
    <property type="term" value="P:threonyl-tRNA aminoacylation"/>
    <property type="evidence" value="ECO:0007669"/>
    <property type="project" value="UniProtKB-UniRule"/>
</dbReference>
<dbReference type="Gene3D" id="3.40.50.800">
    <property type="entry name" value="Anticodon-binding domain"/>
    <property type="match status" value="1"/>
</dbReference>
<dbReference type="PANTHER" id="PTHR11451:SF44">
    <property type="entry name" value="THREONINE--TRNA LIGASE, CHLOROPLASTIC_MITOCHONDRIAL 2"/>
    <property type="match status" value="1"/>
</dbReference>
<dbReference type="CDD" id="cd00771">
    <property type="entry name" value="ThrRS_core"/>
    <property type="match status" value="1"/>
</dbReference>
<comment type="caution">
    <text evidence="13">Lacks conserved residue(s) required for the propagation of feature annotation.</text>
</comment>
<comment type="caution">
    <text evidence="15">The sequence shown here is derived from an EMBL/GenBank/DDBJ whole genome shotgun (WGS) entry which is preliminary data.</text>
</comment>
<dbReference type="GO" id="GO:0005524">
    <property type="term" value="F:ATP binding"/>
    <property type="evidence" value="ECO:0007669"/>
    <property type="project" value="UniProtKB-UniRule"/>
</dbReference>
<evidence type="ECO:0000256" key="7">
    <source>
        <dbReference type="ARBA" id="ARBA00022833"/>
    </source>
</evidence>
<dbReference type="Proteomes" id="UP000229600">
    <property type="component" value="Unassembled WGS sequence"/>
</dbReference>
<evidence type="ECO:0000313" key="16">
    <source>
        <dbReference type="Proteomes" id="UP000229600"/>
    </source>
</evidence>
<evidence type="ECO:0000256" key="6">
    <source>
        <dbReference type="ARBA" id="ARBA00022741"/>
    </source>
</evidence>
<keyword evidence="7 13" id="KW-0862">Zinc</keyword>
<evidence type="ECO:0000256" key="9">
    <source>
        <dbReference type="ARBA" id="ARBA00022884"/>
    </source>
</evidence>
<keyword evidence="10 13" id="KW-0648">Protein biosynthesis</keyword>
<comment type="similarity">
    <text evidence="1 13">Belongs to the class-II aminoacyl-tRNA synthetase family.</text>
</comment>
<comment type="subunit">
    <text evidence="13">Homodimer.</text>
</comment>
<feature type="binding site" evidence="13">
    <location>
        <position position="457"/>
    </location>
    <ligand>
        <name>Zn(2+)</name>
        <dbReference type="ChEBI" id="CHEBI:29105"/>
        <note>catalytic</note>
    </ligand>
</feature>
<accession>A0A2H0N6C3</accession>
<comment type="subcellular location">
    <subcellularLocation>
        <location evidence="13">Cytoplasm</location>
    </subcellularLocation>
</comment>
<keyword evidence="2 13" id="KW-0963">Cytoplasm</keyword>
<dbReference type="InterPro" id="IPR004154">
    <property type="entry name" value="Anticodon-bd"/>
</dbReference>
<protein>
    <recommendedName>
        <fullName evidence="13">Threonine--tRNA ligase</fullName>
        <ecNumber evidence="13">6.1.1.3</ecNumber>
    </recommendedName>
    <alternativeName>
        <fullName evidence="13">Threonyl-tRNA synthetase</fullName>
        <shortName evidence="13">ThrRS</shortName>
    </alternativeName>
</protein>
<dbReference type="Pfam" id="PF00587">
    <property type="entry name" value="tRNA-synt_2b"/>
    <property type="match status" value="1"/>
</dbReference>
<keyword evidence="4 13" id="KW-0436">Ligase</keyword>
<proteinExistence type="inferred from homology"/>
<dbReference type="InterPro" id="IPR045864">
    <property type="entry name" value="aa-tRNA-synth_II/BPL/LPL"/>
</dbReference>
<evidence type="ECO:0000256" key="12">
    <source>
        <dbReference type="ARBA" id="ARBA00049515"/>
    </source>
</evidence>
<evidence type="ECO:0000256" key="8">
    <source>
        <dbReference type="ARBA" id="ARBA00022840"/>
    </source>
</evidence>
<keyword evidence="9 13" id="KW-0694">RNA-binding</keyword>
<keyword evidence="11 13" id="KW-0030">Aminoacyl-tRNA synthetase</keyword>
<dbReference type="PROSITE" id="PS50862">
    <property type="entry name" value="AA_TRNA_LIGASE_II"/>
    <property type="match status" value="1"/>
</dbReference>
<evidence type="ECO:0000259" key="14">
    <source>
        <dbReference type="PROSITE" id="PS50862"/>
    </source>
</evidence>
<dbReference type="FunFam" id="3.30.930.10:FF:000002">
    <property type="entry name" value="Threonine--tRNA ligase"/>
    <property type="match status" value="1"/>
</dbReference>
<dbReference type="SUPFAM" id="SSF52954">
    <property type="entry name" value="Class II aaRS ABD-related"/>
    <property type="match status" value="1"/>
</dbReference>
<feature type="binding site" evidence="13">
    <location>
        <position position="328"/>
    </location>
    <ligand>
        <name>Zn(2+)</name>
        <dbReference type="ChEBI" id="CHEBI:29105"/>
        <note>catalytic</note>
    </ligand>
</feature>
<dbReference type="GO" id="GO:0000049">
    <property type="term" value="F:tRNA binding"/>
    <property type="evidence" value="ECO:0007669"/>
    <property type="project" value="UniProtKB-KW"/>
</dbReference>
<dbReference type="EC" id="6.1.1.3" evidence="13"/>
<reference evidence="15 16" key="1">
    <citation type="submission" date="2017-09" db="EMBL/GenBank/DDBJ databases">
        <title>Depth-based differentiation of microbial function through sediment-hosted aquifers and enrichment of novel symbionts in the deep terrestrial subsurface.</title>
        <authorList>
            <person name="Probst A.J."/>
            <person name="Ladd B."/>
            <person name="Jarett J.K."/>
            <person name="Geller-Mcgrath D.E."/>
            <person name="Sieber C.M."/>
            <person name="Emerson J.B."/>
            <person name="Anantharaman K."/>
            <person name="Thomas B.C."/>
            <person name="Malmstrom R."/>
            <person name="Stieglmeier M."/>
            <person name="Klingl A."/>
            <person name="Woyke T."/>
            <person name="Ryan C.M."/>
            <person name="Banfield J.F."/>
        </authorList>
    </citation>
    <scope>NUCLEOTIDE SEQUENCE [LARGE SCALE GENOMIC DNA]</scope>
    <source>
        <strain evidence="15">CG11_big_fil_rev_8_21_14_0_20_39_34</strain>
    </source>
</reference>
<evidence type="ECO:0000256" key="13">
    <source>
        <dbReference type="HAMAP-Rule" id="MF_00184"/>
    </source>
</evidence>
<evidence type="ECO:0000256" key="2">
    <source>
        <dbReference type="ARBA" id="ARBA00022490"/>
    </source>
</evidence>
<dbReference type="AlphaFoldDB" id="A0A2H0N6C3"/>
<evidence type="ECO:0000256" key="1">
    <source>
        <dbReference type="ARBA" id="ARBA00008226"/>
    </source>
</evidence>
<dbReference type="InterPro" id="IPR033728">
    <property type="entry name" value="ThrRS_core"/>
</dbReference>